<dbReference type="EMBL" id="BK015446">
    <property type="protein sequence ID" value="DAE07096.1"/>
    <property type="molecule type" value="Genomic_DNA"/>
</dbReference>
<reference evidence="1" key="1">
    <citation type="journal article" date="2021" name="Proc. Natl. Acad. Sci. U.S.A.">
        <title>A Catalog of Tens of Thousands of Viruses from Human Metagenomes Reveals Hidden Associations with Chronic Diseases.</title>
        <authorList>
            <person name="Tisza M.J."/>
            <person name="Buck C.B."/>
        </authorList>
    </citation>
    <scope>NUCLEOTIDE SEQUENCE</scope>
    <source>
        <strain evidence="1">CtsK93</strain>
    </source>
</reference>
<accession>A0A8S5PK18</accession>
<proteinExistence type="predicted"/>
<organism evidence="1">
    <name type="scientific">Myoviridae sp. ctsK93</name>
    <dbReference type="NCBI Taxonomy" id="2825190"/>
    <lineage>
        <taxon>Viruses</taxon>
        <taxon>Duplodnaviria</taxon>
        <taxon>Heunggongvirae</taxon>
        <taxon>Uroviricota</taxon>
        <taxon>Caudoviricetes</taxon>
    </lineage>
</organism>
<dbReference type="Pfam" id="PF05133">
    <property type="entry name" value="SPP1_portal"/>
    <property type="match status" value="1"/>
</dbReference>
<evidence type="ECO:0000313" key="1">
    <source>
        <dbReference type="EMBL" id="DAE07096.1"/>
    </source>
</evidence>
<sequence>MSKISEQVQELLNNPEKILQKKPFFRGYDTSCVCNNTLNNYLKRAGFTDMISVTLPQLKKRVITQDEYLMELEPENHKVLYDQNIPSITMKLDNGGFVEVQYKKMAVSFQQNIKDKQVQHLCGLPMSFTLMDANPDEKQRADFVTFKQYWDLRNQDGMKTKMVDVQKSVGDVGLLYYFDKNNRIKSRILSYMDGYVLCPHDDDNGDRILESVYYKIDDVEYIDSYDDTYFYRMIRDNTNVDDNGWRRLAPKAHGFTEIPLITKRGKVAWENAQSVIEAYEILYNIFLVIQKRHGWGILYIKGDFENNGKKIAGSVILNSKNTSYSQEANTDDAKFLTPPSPQGTIDTLQLMEETIQKNSSTTFLLPKDVKTTGDISGVAIMLTQSMDIENASKGVIEWQNVADKMVRLFKQGLAKELVVSQIQPSAITDFDNLHINAKFKVYRPQSETDIVTRLQTGVTSGFLSVETASEMNPDAKPDEKARLEKEKQAKIDEQLYQQEQALIISQKHSVQDNNNNNKKEE</sequence>
<protein>
    <submittedName>
        <fullName evidence="1">Portal protein</fullName>
    </submittedName>
</protein>
<dbReference type="InterPro" id="IPR021145">
    <property type="entry name" value="Portal_protein_SPP1_Gp6-like"/>
</dbReference>
<name>A0A8S5PK18_9CAUD</name>